<dbReference type="EMBL" id="CP081297">
    <property type="protein sequence ID" value="QZD86556.1"/>
    <property type="molecule type" value="Genomic_DNA"/>
</dbReference>
<feature type="domain" description="BioF2-like acetyltransferase" evidence="1">
    <location>
        <begin position="153"/>
        <end position="296"/>
    </location>
</feature>
<dbReference type="Gene3D" id="3.40.630.30">
    <property type="match status" value="1"/>
</dbReference>
<keyword evidence="2" id="KW-0808">Transferase</keyword>
<evidence type="ECO:0000313" key="2">
    <source>
        <dbReference type="EMBL" id="QZD86556.1"/>
    </source>
</evidence>
<reference evidence="2 3" key="1">
    <citation type="submission" date="2021-08" db="EMBL/GenBank/DDBJ databases">
        <title>Comparative Genomics Analysis of the Genus Qipengyuania Reveals Extensive Genetic Diversity and Metabolic Versatility, Including the Description of Fifteen Novel Species.</title>
        <authorList>
            <person name="Liu Y."/>
        </authorList>
    </citation>
    <scope>NUCLEOTIDE SEQUENCE [LARGE SCALE GENOMIC DNA]</scope>
    <source>
        <strain evidence="2 3">1XM2-8</strain>
    </source>
</reference>
<dbReference type="InterPro" id="IPR016181">
    <property type="entry name" value="Acyl_CoA_acyltransferase"/>
</dbReference>
<evidence type="ECO:0000259" key="1">
    <source>
        <dbReference type="Pfam" id="PF13480"/>
    </source>
</evidence>
<organism evidence="2 3">
    <name type="scientific">Qipengyuania psychrotolerans</name>
    <dbReference type="NCBI Taxonomy" id="2867238"/>
    <lineage>
        <taxon>Bacteria</taxon>
        <taxon>Pseudomonadati</taxon>
        <taxon>Pseudomonadota</taxon>
        <taxon>Alphaproteobacteria</taxon>
        <taxon>Sphingomonadales</taxon>
        <taxon>Erythrobacteraceae</taxon>
        <taxon>Qipengyuania</taxon>
    </lineage>
</organism>
<accession>A0ABX8ZC26</accession>
<name>A0ABX8ZC26_9SPHN</name>
<keyword evidence="2" id="KW-0012">Acyltransferase</keyword>
<dbReference type="SUPFAM" id="SSF55729">
    <property type="entry name" value="Acyl-CoA N-acyltransferases (Nat)"/>
    <property type="match status" value="1"/>
</dbReference>
<evidence type="ECO:0000313" key="3">
    <source>
        <dbReference type="Proteomes" id="UP000824280"/>
    </source>
</evidence>
<dbReference type="Pfam" id="PF13480">
    <property type="entry name" value="Acetyltransf_6"/>
    <property type="match status" value="1"/>
</dbReference>
<keyword evidence="3" id="KW-1185">Reference proteome</keyword>
<sequence>MRKRVLHARDLSPDLIALWQEFCRRDPIYSSPFYSPHFTQAVAQVRPDVRIAILEERGEIAGFLPFHLTKSGIGKPIGGQLNDYQGPILAPGAKITPEAILGAADISSYDFNHLPVAFTGLAREARSFSISPQMDLSEGYDAFVARKGSRWTKAKREIRRRYRKTEKDIGPIRFTFDDRCDATFQRHMEMKNALLDRAGSRLRVKSDWLGRTLDVLRNSDDSDFAAVTTTIHAGDRLLASHFGLRTRNVWHWWFPAYDLAAYKLGPGINLVDQCAMAAKDQGISLIDFGRGDGAFKLLFADRHVELCEGAISRTGSLANLVRRGAHTFVAAAEHLPLGRYRTYPRRAAAKFVTGVTLPKITESLSERSTQ</sequence>
<dbReference type="RefSeq" id="WP_221422100.1">
    <property type="nucleotide sequence ID" value="NZ_CP081297.1"/>
</dbReference>
<gene>
    <name evidence="2" type="ORF">K3166_10040</name>
</gene>
<dbReference type="Proteomes" id="UP000824280">
    <property type="component" value="Chromosome"/>
</dbReference>
<dbReference type="GO" id="GO:0016746">
    <property type="term" value="F:acyltransferase activity"/>
    <property type="evidence" value="ECO:0007669"/>
    <property type="project" value="UniProtKB-KW"/>
</dbReference>
<proteinExistence type="predicted"/>
<dbReference type="EC" id="2.3.1.-" evidence="2"/>
<dbReference type="InterPro" id="IPR038740">
    <property type="entry name" value="BioF2-like_GNAT_dom"/>
</dbReference>
<protein>
    <submittedName>
        <fullName evidence="2">GNAT family N-acetyltransferase</fullName>
        <ecNumber evidence="2">2.3.1.-</ecNumber>
    </submittedName>
</protein>